<keyword evidence="4 7" id="KW-0808">Transferase</keyword>
<dbReference type="SUPFAM" id="SSF53335">
    <property type="entry name" value="S-adenosyl-L-methionine-dependent methyltransferases"/>
    <property type="match status" value="1"/>
</dbReference>
<dbReference type="InterPro" id="IPR023165">
    <property type="entry name" value="rRNA_Ade_diMease-like_C"/>
</dbReference>
<evidence type="ECO:0000313" key="10">
    <source>
        <dbReference type="Proteomes" id="UP000179448"/>
    </source>
</evidence>
<dbReference type="PROSITE" id="PS51689">
    <property type="entry name" value="SAM_RNA_A_N6_MT"/>
    <property type="match status" value="1"/>
</dbReference>
<dbReference type="InterPro" id="IPR020598">
    <property type="entry name" value="rRNA_Ade_methylase_Trfase_N"/>
</dbReference>
<sequence length="263" mass="29772">MAKKSLGQHFLKQHSYIRKIIDVADITADEITLEIGPGKGALTEKLLVFGSKVIAVETDKDLIAFLRHKFYDACASNILNLVEDNILNFDETVLKNYDMPYRVVANIPYYITGAILEKFLSSQYQPTSMTLVIQKEVADRIMMRGGKGSILAISVQAYGIPHSFGKIPARYFSPEPKVDSAILRIDNISRNNFKKCNEEHFFAIVKEGFAHKRKKLLSNLELKFPHVAWMNIFSKLGISEMSRAEELSCDMWIALAIESQHVV</sequence>
<dbReference type="InterPro" id="IPR029063">
    <property type="entry name" value="SAM-dependent_MTases_sf"/>
</dbReference>
<dbReference type="AlphaFoldDB" id="A0A1F6WPZ0"/>
<gene>
    <name evidence="9" type="ORF">A2997_01970</name>
</gene>
<feature type="domain" description="Ribosomal RNA adenine methylase transferase N-terminal" evidence="8">
    <location>
        <begin position="16"/>
        <end position="189"/>
    </location>
</feature>
<evidence type="ECO:0000256" key="6">
    <source>
        <dbReference type="ARBA" id="ARBA00022884"/>
    </source>
</evidence>
<dbReference type="Gene3D" id="3.40.50.150">
    <property type="entry name" value="Vaccinia Virus protein VP39"/>
    <property type="match status" value="1"/>
</dbReference>
<dbReference type="Gene3D" id="1.10.8.100">
    <property type="entry name" value="Ribosomal RNA adenine dimethylase-like, domain 2"/>
    <property type="match status" value="1"/>
</dbReference>
<evidence type="ECO:0000256" key="7">
    <source>
        <dbReference type="PROSITE-ProRule" id="PRU01026"/>
    </source>
</evidence>
<keyword evidence="1" id="KW-0963">Cytoplasm</keyword>
<feature type="binding site" evidence="7">
    <location>
        <position position="9"/>
    </location>
    <ligand>
        <name>S-adenosyl-L-methionine</name>
        <dbReference type="ChEBI" id="CHEBI:59789"/>
    </ligand>
</feature>
<dbReference type="Proteomes" id="UP000179448">
    <property type="component" value="Unassembled WGS sequence"/>
</dbReference>
<dbReference type="STRING" id="1801766.A2997_01970"/>
<reference evidence="9 10" key="1">
    <citation type="journal article" date="2016" name="Nat. Commun.">
        <title>Thousands of microbial genomes shed light on interconnected biogeochemical processes in an aquifer system.</title>
        <authorList>
            <person name="Anantharaman K."/>
            <person name="Brown C.T."/>
            <person name="Hug L.A."/>
            <person name="Sharon I."/>
            <person name="Castelle C.J."/>
            <person name="Probst A.J."/>
            <person name="Thomas B.C."/>
            <person name="Singh A."/>
            <person name="Wilkins M.J."/>
            <person name="Karaoz U."/>
            <person name="Brodie E.L."/>
            <person name="Williams K.H."/>
            <person name="Hubbard S.S."/>
            <person name="Banfield J.F."/>
        </authorList>
    </citation>
    <scope>NUCLEOTIDE SEQUENCE [LARGE SCALE GENOMIC DNA]</scope>
</reference>
<organism evidence="9 10">
    <name type="scientific">Candidatus Nomurabacteria bacterium RIFCSPLOWO2_01_FULL_36_10b</name>
    <dbReference type="NCBI Taxonomy" id="1801766"/>
    <lineage>
        <taxon>Bacteria</taxon>
        <taxon>Candidatus Nomuraibacteriota</taxon>
    </lineage>
</organism>
<proteinExistence type="inferred from homology"/>
<evidence type="ECO:0000256" key="4">
    <source>
        <dbReference type="ARBA" id="ARBA00022679"/>
    </source>
</evidence>
<dbReference type="EMBL" id="MFUQ01000008">
    <property type="protein sequence ID" value="OGI83930.1"/>
    <property type="molecule type" value="Genomic_DNA"/>
</dbReference>
<dbReference type="CDD" id="cd02440">
    <property type="entry name" value="AdoMet_MTases"/>
    <property type="match status" value="1"/>
</dbReference>
<feature type="binding site" evidence="7">
    <location>
        <position position="11"/>
    </location>
    <ligand>
        <name>S-adenosyl-L-methionine</name>
        <dbReference type="ChEBI" id="CHEBI:59789"/>
    </ligand>
</feature>
<protein>
    <submittedName>
        <fullName evidence="9">Ribosomal RNA small subunit methyltransferase A</fullName>
    </submittedName>
</protein>
<accession>A0A1F6WPZ0</accession>
<dbReference type="Pfam" id="PF00398">
    <property type="entry name" value="RrnaAD"/>
    <property type="match status" value="1"/>
</dbReference>
<evidence type="ECO:0000256" key="2">
    <source>
        <dbReference type="ARBA" id="ARBA00022552"/>
    </source>
</evidence>
<comment type="similarity">
    <text evidence="7">Belongs to the class I-like SAM-binding methyltransferase superfamily. rRNA adenine N(6)-methyltransferase family.</text>
</comment>
<comment type="caution">
    <text evidence="7">Lacks conserved residue(s) required for the propagation of feature annotation.</text>
</comment>
<dbReference type="GO" id="GO:0000179">
    <property type="term" value="F:rRNA (adenine-N6,N6-)-dimethyltransferase activity"/>
    <property type="evidence" value="ECO:0007669"/>
    <property type="project" value="UniProtKB-UniRule"/>
</dbReference>
<dbReference type="InterPro" id="IPR011530">
    <property type="entry name" value="rRNA_adenine_dimethylase"/>
</dbReference>
<evidence type="ECO:0000256" key="1">
    <source>
        <dbReference type="ARBA" id="ARBA00022490"/>
    </source>
</evidence>
<comment type="caution">
    <text evidence="9">The sequence shown here is derived from an EMBL/GenBank/DDBJ whole genome shotgun (WGS) entry which is preliminary data.</text>
</comment>
<dbReference type="NCBIfam" id="TIGR00755">
    <property type="entry name" value="ksgA"/>
    <property type="match status" value="1"/>
</dbReference>
<name>A0A1F6WPZ0_9BACT</name>
<evidence type="ECO:0000256" key="5">
    <source>
        <dbReference type="ARBA" id="ARBA00022691"/>
    </source>
</evidence>
<evidence type="ECO:0000259" key="8">
    <source>
        <dbReference type="SMART" id="SM00650"/>
    </source>
</evidence>
<keyword evidence="6 7" id="KW-0694">RNA-binding</keyword>
<feature type="binding site" evidence="7">
    <location>
        <position position="106"/>
    </location>
    <ligand>
        <name>S-adenosyl-L-methionine</name>
        <dbReference type="ChEBI" id="CHEBI:59789"/>
    </ligand>
</feature>
<keyword evidence="2" id="KW-0698">rRNA processing</keyword>
<dbReference type="GO" id="GO:0005829">
    <property type="term" value="C:cytosol"/>
    <property type="evidence" value="ECO:0007669"/>
    <property type="project" value="TreeGrafter"/>
</dbReference>
<keyword evidence="5 7" id="KW-0949">S-adenosyl-L-methionine</keyword>
<evidence type="ECO:0000313" key="9">
    <source>
        <dbReference type="EMBL" id="OGI83930.1"/>
    </source>
</evidence>
<dbReference type="PANTHER" id="PTHR11727">
    <property type="entry name" value="DIMETHYLADENOSINE TRANSFERASE"/>
    <property type="match status" value="1"/>
</dbReference>
<feature type="binding site" evidence="7">
    <location>
        <position position="57"/>
    </location>
    <ligand>
        <name>S-adenosyl-L-methionine</name>
        <dbReference type="ChEBI" id="CHEBI:59789"/>
    </ligand>
</feature>
<dbReference type="PANTHER" id="PTHR11727:SF7">
    <property type="entry name" value="DIMETHYLADENOSINE TRANSFERASE-RELATED"/>
    <property type="match status" value="1"/>
</dbReference>
<evidence type="ECO:0000256" key="3">
    <source>
        <dbReference type="ARBA" id="ARBA00022603"/>
    </source>
</evidence>
<keyword evidence="3 7" id="KW-0489">Methyltransferase</keyword>
<feature type="binding site" evidence="7">
    <location>
        <position position="36"/>
    </location>
    <ligand>
        <name>S-adenosyl-L-methionine</name>
        <dbReference type="ChEBI" id="CHEBI:59789"/>
    </ligand>
</feature>
<dbReference type="GO" id="GO:0003723">
    <property type="term" value="F:RNA binding"/>
    <property type="evidence" value="ECO:0007669"/>
    <property type="project" value="UniProtKB-UniRule"/>
</dbReference>
<dbReference type="InterPro" id="IPR001737">
    <property type="entry name" value="KsgA/Erm"/>
</dbReference>
<dbReference type="SMART" id="SM00650">
    <property type="entry name" value="rADc"/>
    <property type="match status" value="1"/>
</dbReference>